<dbReference type="RefSeq" id="WP_136829517.1">
    <property type="nucleotide sequence ID" value="NZ_SWBM01000001.1"/>
</dbReference>
<accession>A0A4U1D8R1</accession>
<sequence length="190" mass="21719">MTTIGLIRHGITAWNELGMAQGRTDIPLNELGKQQAMKIAERLSFEDWDMIGSSHLLRAVETATIIGEKRNMPITFLDERIQELNCGEIEGTTEEERAQKWGSNWREQDLGMETVEEVFNRGMQCIDEIVQLHKGKKVLLVSHGAMIGILLQRLLPDVFRSTYMDNTSLTILTNTDGIWDCRLYNCKKHL</sequence>
<feature type="active site" description="Tele-phosphohistidine intermediate" evidence="1">
    <location>
        <position position="9"/>
    </location>
</feature>
<dbReference type="CDD" id="cd07067">
    <property type="entry name" value="HP_PGM_like"/>
    <property type="match status" value="1"/>
</dbReference>
<dbReference type="AlphaFoldDB" id="A0A4U1D8R1"/>
<reference evidence="3 4" key="1">
    <citation type="journal article" date="2011" name="J. Microbiol.">
        <title>Bacillus kyonggiensis sp. nov., isolated from soil of a lettuce field.</title>
        <authorList>
            <person name="Dong K."/>
            <person name="Lee S."/>
        </authorList>
    </citation>
    <scope>NUCLEOTIDE SEQUENCE [LARGE SCALE GENOMIC DNA]</scope>
    <source>
        <strain evidence="3 4">NB22</strain>
    </source>
</reference>
<dbReference type="EMBL" id="SWBM01000001">
    <property type="protein sequence ID" value="TKC18824.1"/>
    <property type="molecule type" value="Genomic_DNA"/>
</dbReference>
<evidence type="ECO:0000256" key="2">
    <source>
        <dbReference type="PIRSR" id="PIRSR613078-2"/>
    </source>
</evidence>
<feature type="binding site" evidence="2">
    <location>
        <begin position="8"/>
        <end position="15"/>
    </location>
    <ligand>
        <name>substrate</name>
    </ligand>
</feature>
<dbReference type="InterPro" id="IPR050275">
    <property type="entry name" value="PGM_Phosphatase"/>
</dbReference>
<dbReference type="InterPro" id="IPR029033">
    <property type="entry name" value="His_PPase_superfam"/>
</dbReference>
<protein>
    <submittedName>
        <fullName evidence="3">Histidine phosphatase family protein</fullName>
    </submittedName>
</protein>
<keyword evidence="4" id="KW-1185">Reference proteome</keyword>
<dbReference type="Gene3D" id="3.40.50.1240">
    <property type="entry name" value="Phosphoglycerate mutase-like"/>
    <property type="match status" value="1"/>
</dbReference>
<dbReference type="OrthoDB" id="9782128at2"/>
<evidence type="ECO:0000313" key="4">
    <source>
        <dbReference type="Proteomes" id="UP000307756"/>
    </source>
</evidence>
<dbReference type="PANTHER" id="PTHR48100">
    <property type="entry name" value="BROAD-SPECIFICITY PHOSPHATASE YOR283W-RELATED"/>
    <property type="match status" value="1"/>
</dbReference>
<gene>
    <name evidence="3" type="ORF">FA727_04510</name>
</gene>
<feature type="binding site" evidence="2">
    <location>
        <position position="58"/>
    </location>
    <ligand>
        <name>substrate</name>
    </ligand>
</feature>
<dbReference type="Pfam" id="PF00300">
    <property type="entry name" value="His_Phos_1"/>
    <property type="match status" value="1"/>
</dbReference>
<evidence type="ECO:0000256" key="1">
    <source>
        <dbReference type="PIRSR" id="PIRSR613078-1"/>
    </source>
</evidence>
<dbReference type="GO" id="GO:0016791">
    <property type="term" value="F:phosphatase activity"/>
    <property type="evidence" value="ECO:0007669"/>
    <property type="project" value="TreeGrafter"/>
</dbReference>
<dbReference type="SUPFAM" id="SSF53254">
    <property type="entry name" value="Phosphoglycerate mutase-like"/>
    <property type="match status" value="1"/>
</dbReference>
<organism evidence="3 4">
    <name type="scientific">Robertmurraya kyonggiensis</name>
    <dbReference type="NCBI Taxonomy" id="1037680"/>
    <lineage>
        <taxon>Bacteria</taxon>
        <taxon>Bacillati</taxon>
        <taxon>Bacillota</taxon>
        <taxon>Bacilli</taxon>
        <taxon>Bacillales</taxon>
        <taxon>Bacillaceae</taxon>
        <taxon>Robertmurraya</taxon>
    </lineage>
</organism>
<dbReference type="GO" id="GO:0005737">
    <property type="term" value="C:cytoplasm"/>
    <property type="evidence" value="ECO:0007669"/>
    <property type="project" value="TreeGrafter"/>
</dbReference>
<proteinExistence type="predicted"/>
<evidence type="ECO:0000313" key="3">
    <source>
        <dbReference type="EMBL" id="TKC18824.1"/>
    </source>
</evidence>
<comment type="caution">
    <text evidence="3">The sequence shown here is derived from an EMBL/GenBank/DDBJ whole genome shotgun (WGS) entry which is preliminary data.</text>
</comment>
<dbReference type="PANTHER" id="PTHR48100:SF1">
    <property type="entry name" value="HISTIDINE PHOSPHATASE FAMILY PROTEIN-RELATED"/>
    <property type="match status" value="1"/>
</dbReference>
<feature type="active site" description="Proton donor/acceptor" evidence="1">
    <location>
        <position position="83"/>
    </location>
</feature>
<dbReference type="Proteomes" id="UP000307756">
    <property type="component" value="Unassembled WGS sequence"/>
</dbReference>
<dbReference type="InterPro" id="IPR013078">
    <property type="entry name" value="His_Pase_superF_clade-1"/>
</dbReference>
<dbReference type="SMART" id="SM00855">
    <property type="entry name" value="PGAM"/>
    <property type="match status" value="1"/>
</dbReference>
<name>A0A4U1D8R1_9BACI</name>